<evidence type="ECO:0000313" key="2">
    <source>
        <dbReference type="Proteomes" id="UP000289738"/>
    </source>
</evidence>
<proteinExistence type="predicted"/>
<dbReference type="GO" id="GO:0006729">
    <property type="term" value="P:tetrahydrobiopterin biosynthetic process"/>
    <property type="evidence" value="ECO:0007669"/>
    <property type="project" value="TreeGrafter"/>
</dbReference>
<sequence length="125" mass="13558">MNCLDDGRFDGELGNGVSSGFGEVDFGDGSTSIDDAVKVLLQGLGEDINREGIRKTPFRVAKALREGTRVKMSSSSGYLVVSVYPNCRMRNSDNRVASTDGKWNFSVSSVLTPWRRVCAPDIGHP</sequence>
<accession>A0A445AI48</accession>
<reference evidence="1 2" key="1">
    <citation type="submission" date="2019-01" db="EMBL/GenBank/DDBJ databases">
        <title>Sequencing of cultivated peanut Arachis hypogaea provides insights into genome evolution and oil improvement.</title>
        <authorList>
            <person name="Chen X."/>
        </authorList>
    </citation>
    <scope>NUCLEOTIDE SEQUENCE [LARGE SCALE GENOMIC DNA]</scope>
    <source>
        <strain evidence="2">cv. Fuhuasheng</strain>
        <tissue evidence="1">Leaves</tissue>
    </source>
</reference>
<dbReference type="STRING" id="3818.A0A445AI48"/>
<organism evidence="1 2">
    <name type="scientific">Arachis hypogaea</name>
    <name type="common">Peanut</name>
    <dbReference type="NCBI Taxonomy" id="3818"/>
    <lineage>
        <taxon>Eukaryota</taxon>
        <taxon>Viridiplantae</taxon>
        <taxon>Streptophyta</taxon>
        <taxon>Embryophyta</taxon>
        <taxon>Tracheophyta</taxon>
        <taxon>Spermatophyta</taxon>
        <taxon>Magnoliopsida</taxon>
        <taxon>eudicotyledons</taxon>
        <taxon>Gunneridae</taxon>
        <taxon>Pentapetalae</taxon>
        <taxon>rosids</taxon>
        <taxon>fabids</taxon>
        <taxon>Fabales</taxon>
        <taxon>Fabaceae</taxon>
        <taxon>Papilionoideae</taxon>
        <taxon>50 kb inversion clade</taxon>
        <taxon>dalbergioids sensu lato</taxon>
        <taxon>Dalbergieae</taxon>
        <taxon>Pterocarpus clade</taxon>
        <taxon>Arachis</taxon>
    </lineage>
</organism>
<dbReference type="GO" id="GO:0046654">
    <property type="term" value="P:tetrahydrofolate biosynthetic process"/>
    <property type="evidence" value="ECO:0007669"/>
    <property type="project" value="InterPro"/>
</dbReference>
<dbReference type="GO" id="GO:0005737">
    <property type="term" value="C:cytoplasm"/>
    <property type="evidence" value="ECO:0007669"/>
    <property type="project" value="TreeGrafter"/>
</dbReference>
<dbReference type="InterPro" id="IPR043134">
    <property type="entry name" value="GTP-CH-I_N"/>
</dbReference>
<keyword evidence="2" id="KW-1185">Reference proteome</keyword>
<dbReference type="EMBL" id="SDMP01000012">
    <property type="protein sequence ID" value="RYR26092.1"/>
    <property type="molecule type" value="Genomic_DNA"/>
</dbReference>
<comment type="caution">
    <text evidence="1">The sequence shown here is derived from an EMBL/GenBank/DDBJ whole genome shotgun (WGS) entry which is preliminary data.</text>
</comment>
<dbReference type="PANTHER" id="PTHR11109">
    <property type="entry name" value="GTP CYCLOHYDROLASE I"/>
    <property type="match status" value="1"/>
</dbReference>
<gene>
    <name evidence="1" type="ORF">Ahy_B02g060239</name>
</gene>
<evidence type="ECO:0000313" key="1">
    <source>
        <dbReference type="EMBL" id="RYR26092.1"/>
    </source>
</evidence>
<dbReference type="GO" id="GO:0005525">
    <property type="term" value="F:GTP binding"/>
    <property type="evidence" value="ECO:0007669"/>
    <property type="project" value="TreeGrafter"/>
</dbReference>
<dbReference type="Gene3D" id="1.10.286.10">
    <property type="match status" value="1"/>
</dbReference>
<dbReference type="AlphaFoldDB" id="A0A445AI48"/>
<dbReference type="GO" id="GO:0003934">
    <property type="term" value="F:GTP cyclohydrolase I activity"/>
    <property type="evidence" value="ECO:0007669"/>
    <property type="project" value="InterPro"/>
</dbReference>
<dbReference type="InterPro" id="IPR001474">
    <property type="entry name" value="GTP_CycHdrlase_I"/>
</dbReference>
<dbReference type="Proteomes" id="UP000289738">
    <property type="component" value="Chromosome B02"/>
</dbReference>
<protein>
    <submittedName>
        <fullName evidence="1">Uncharacterized protein</fullName>
    </submittedName>
</protein>
<dbReference type="PANTHER" id="PTHR11109:SF7">
    <property type="entry name" value="GTP CYCLOHYDROLASE 1"/>
    <property type="match status" value="1"/>
</dbReference>
<dbReference type="GO" id="GO:0008270">
    <property type="term" value="F:zinc ion binding"/>
    <property type="evidence" value="ECO:0007669"/>
    <property type="project" value="TreeGrafter"/>
</dbReference>
<dbReference type="SUPFAM" id="SSF55620">
    <property type="entry name" value="Tetrahydrobiopterin biosynthesis enzymes-like"/>
    <property type="match status" value="1"/>
</dbReference>
<name>A0A445AI48_ARAHY</name>